<reference evidence="2 3" key="1">
    <citation type="submission" date="2014-12" db="EMBL/GenBank/DDBJ databases">
        <title>Draft genome sequences of 29 type strains of Enterococci.</title>
        <authorList>
            <person name="Zhong Z."/>
            <person name="Sun Z."/>
            <person name="Liu W."/>
            <person name="Zhang W."/>
            <person name="Zhang H."/>
        </authorList>
    </citation>
    <scope>NUCLEOTIDE SEQUENCE [LARGE SCALE GENOMIC DNA]</scope>
    <source>
        <strain evidence="2 3">DSM 21207</strain>
    </source>
</reference>
<evidence type="ECO:0000313" key="2">
    <source>
        <dbReference type="EMBL" id="OJG14377.1"/>
    </source>
</evidence>
<evidence type="ECO:0000259" key="1">
    <source>
        <dbReference type="PROSITE" id="PS51704"/>
    </source>
</evidence>
<evidence type="ECO:0000313" key="3">
    <source>
        <dbReference type="Proteomes" id="UP000182835"/>
    </source>
</evidence>
<dbReference type="SUPFAM" id="SSF51695">
    <property type="entry name" value="PLC-like phosphodiesterases"/>
    <property type="match status" value="1"/>
</dbReference>
<dbReference type="EMBL" id="JXKG01000019">
    <property type="protein sequence ID" value="OJG14377.1"/>
    <property type="molecule type" value="Genomic_DNA"/>
</dbReference>
<dbReference type="Proteomes" id="UP000182835">
    <property type="component" value="Unassembled WGS sequence"/>
</dbReference>
<comment type="caution">
    <text evidence="2">The sequence shown here is derived from an EMBL/GenBank/DDBJ whole genome shotgun (WGS) entry which is preliminary data.</text>
</comment>
<dbReference type="PANTHER" id="PTHR46211:SF1">
    <property type="entry name" value="GLYCEROPHOSPHODIESTER PHOSPHODIESTERASE, CYTOPLASMIC"/>
    <property type="match status" value="1"/>
</dbReference>
<dbReference type="GO" id="GO:0008081">
    <property type="term" value="F:phosphoric diester hydrolase activity"/>
    <property type="evidence" value="ECO:0007669"/>
    <property type="project" value="InterPro"/>
</dbReference>
<gene>
    <name evidence="2" type="ORF">RU96_GL000939</name>
</gene>
<dbReference type="STRING" id="317010.RU96_GL000939"/>
<name>A0A1L8R3S6_9ENTE</name>
<dbReference type="Pfam" id="PF03009">
    <property type="entry name" value="GDPD"/>
    <property type="match status" value="1"/>
</dbReference>
<feature type="domain" description="GP-PDE" evidence="1">
    <location>
        <begin position="3"/>
        <end position="240"/>
    </location>
</feature>
<organism evidence="2 3">
    <name type="scientific">Enterococcus canintestini</name>
    <dbReference type="NCBI Taxonomy" id="317010"/>
    <lineage>
        <taxon>Bacteria</taxon>
        <taxon>Bacillati</taxon>
        <taxon>Bacillota</taxon>
        <taxon>Bacilli</taxon>
        <taxon>Lactobacillales</taxon>
        <taxon>Enterococcaceae</taxon>
        <taxon>Enterococcus</taxon>
    </lineage>
</organism>
<dbReference type="PANTHER" id="PTHR46211">
    <property type="entry name" value="GLYCEROPHOSPHORYL DIESTER PHOSPHODIESTERASE"/>
    <property type="match status" value="1"/>
</dbReference>
<dbReference type="GO" id="GO:0006629">
    <property type="term" value="P:lipid metabolic process"/>
    <property type="evidence" value="ECO:0007669"/>
    <property type="project" value="InterPro"/>
</dbReference>
<dbReference type="AlphaFoldDB" id="A0A1L8R3S6"/>
<proteinExistence type="predicted"/>
<accession>A0A1L8R3S6</accession>
<sequence>MMTQIVAHRGASGSRPENTLPSFAEAVRVDSDVIELDVHLSKDGQLIVMHDEDVERTTNGKGLIREKTLAEIKKLNAGSWFSPAYQNTKVPTLKEVLDLLVMRNFRGVLTIELKTDHYHYPEIEMKTAALMTSQTWPFSHWYCSFNIKSLDIIHKLEPKTQLDLILSTSNKKVIEALDRPYIEGIHPKMDWVLKNEASLADLPLAIRPWTIDEEPLVKKCVALKTTGIITNYPEKVQQYVRNAQRSK</sequence>
<dbReference type="Gene3D" id="3.20.20.190">
    <property type="entry name" value="Phosphatidylinositol (PI) phosphodiesterase"/>
    <property type="match status" value="1"/>
</dbReference>
<dbReference type="InterPro" id="IPR030395">
    <property type="entry name" value="GP_PDE_dom"/>
</dbReference>
<dbReference type="PROSITE" id="PS51704">
    <property type="entry name" value="GP_PDE"/>
    <property type="match status" value="1"/>
</dbReference>
<protein>
    <submittedName>
        <fullName evidence="2">Glycerophosphodiesterase</fullName>
    </submittedName>
</protein>
<dbReference type="InterPro" id="IPR017946">
    <property type="entry name" value="PLC-like_Pdiesterase_TIM-brl"/>
</dbReference>